<dbReference type="RefSeq" id="WP_184656445.1">
    <property type="nucleotide sequence ID" value="NZ_JACHFQ010000001.1"/>
</dbReference>
<reference evidence="2 3" key="1">
    <citation type="submission" date="2020-08" db="EMBL/GenBank/DDBJ databases">
        <title>Genomic Encyclopedia of Type Strains, Phase IV (KMG-IV): sequencing the most valuable type-strain genomes for metagenomic binning, comparative biology and taxonomic classification.</title>
        <authorList>
            <person name="Goeker M."/>
        </authorList>
    </citation>
    <scope>NUCLEOTIDE SEQUENCE [LARGE SCALE GENOMIC DNA]</scope>
    <source>
        <strain evidence="2 3">DSM 103462</strain>
    </source>
</reference>
<evidence type="ECO:0000313" key="3">
    <source>
        <dbReference type="Proteomes" id="UP000518887"/>
    </source>
</evidence>
<name>A0A7W8G6L3_9SPIR</name>
<comment type="caution">
    <text evidence="2">The sequence shown here is derived from an EMBL/GenBank/DDBJ whole genome shotgun (WGS) entry which is preliminary data.</text>
</comment>
<organism evidence="2 3">
    <name type="scientific">Treponema ruminis</name>
    <dbReference type="NCBI Taxonomy" id="744515"/>
    <lineage>
        <taxon>Bacteria</taxon>
        <taxon>Pseudomonadati</taxon>
        <taxon>Spirochaetota</taxon>
        <taxon>Spirochaetia</taxon>
        <taxon>Spirochaetales</taxon>
        <taxon>Treponemataceae</taxon>
        <taxon>Treponema</taxon>
    </lineage>
</organism>
<gene>
    <name evidence="2" type="ORF">HNP76_000139</name>
</gene>
<keyword evidence="1" id="KW-0732">Signal</keyword>
<evidence type="ECO:0000313" key="2">
    <source>
        <dbReference type="EMBL" id="MBB5224799.1"/>
    </source>
</evidence>
<dbReference type="EMBL" id="JACHFQ010000001">
    <property type="protein sequence ID" value="MBB5224799.1"/>
    <property type="molecule type" value="Genomic_DNA"/>
</dbReference>
<evidence type="ECO:0000256" key="1">
    <source>
        <dbReference type="SAM" id="SignalP"/>
    </source>
</evidence>
<feature type="chain" id="PRO_5031233559" description="Lipoprotein" evidence="1">
    <location>
        <begin position="21"/>
        <end position="151"/>
    </location>
</feature>
<keyword evidence="3" id="KW-1185">Reference proteome</keyword>
<dbReference type="Proteomes" id="UP000518887">
    <property type="component" value="Unassembled WGS sequence"/>
</dbReference>
<dbReference type="AlphaFoldDB" id="A0A7W8G6L3"/>
<sequence>MKKFISFFAIALLASLSVCAQSSEQLSKILKSEKVTFAEASYLPAIYAKLVPEEATEEETFKALQDNGYFNSSISPDSPVALDQLCNIYMKAFGIKGGLFYSLFKSPRYAFKEFKAKALLPTEADPSMVASGRDSLDIFNCCFEIIEGEEK</sequence>
<feature type="signal peptide" evidence="1">
    <location>
        <begin position="1"/>
        <end position="20"/>
    </location>
</feature>
<accession>A0A7W8G6L3</accession>
<evidence type="ECO:0008006" key="4">
    <source>
        <dbReference type="Google" id="ProtNLM"/>
    </source>
</evidence>
<proteinExistence type="predicted"/>
<protein>
    <recommendedName>
        <fullName evidence="4">Lipoprotein</fullName>
    </recommendedName>
</protein>